<reference evidence="2 3" key="1">
    <citation type="submission" date="2017-08" db="EMBL/GenBank/DDBJ databases">
        <title>Infants hospitalized years apart are colonized by the same room-sourced microbial strains.</title>
        <authorList>
            <person name="Brooks B."/>
            <person name="Olm M.R."/>
            <person name="Firek B.A."/>
            <person name="Baker R."/>
            <person name="Thomas B.C."/>
            <person name="Morowitz M.J."/>
            <person name="Banfield J.F."/>
        </authorList>
    </citation>
    <scope>NUCLEOTIDE SEQUENCE [LARGE SCALE GENOMIC DNA]</scope>
    <source>
        <strain evidence="2">S2_005_002_R2_33</strain>
    </source>
</reference>
<name>A0A2W5Q930_9SPHN</name>
<evidence type="ECO:0000313" key="3">
    <source>
        <dbReference type="Proteomes" id="UP000249082"/>
    </source>
</evidence>
<dbReference type="AlphaFoldDB" id="A0A2W5Q930"/>
<dbReference type="SUPFAM" id="SSF141371">
    <property type="entry name" value="PilZ domain-like"/>
    <property type="match status" value="1"/>
</dbReference>
<dbReference type="InterPro" id="IPR009875">
    <property type="entry name" value="PilZ_domain"/>
</dbReference>
<proteinExistence type="predicted"/>
<dbReference type="Gene3D" id="2.40.10.220">
    <property type="entry name" value="predicted glycosyltransferase like domains"/>
    <property type="match status" value="1"/>
</dbReference>
<accession>A0A2W5Q930</accession>
<dbReference type="Proteomes" id="UP000249082">
    <property type="component" value="Unassembled WGS sequence"/>
</dbReference>
<feature type="domain" description="PilZ" evidence="1">
    <location>
        <begin position="12"/>
        <end position="95"/>
    </location>
</feature>
<comment type="caution">
    <text evidence="2">The sequence shown here is derived from an EMBL/GenBank/DDBJ whole genome shotgun (WGS) entry which is preliminary data.</text>
</comment>
<organism evidence="2 3">
    <name type="scientific">Novosphingobium pentaromativorans</name>
    <dbReference type="NCBI Taxonomy" id="205844"/>
    <lineage>
        <taxon>Bacteria</taxon>
        <taxon>Pseudomonadati</taxon>
        <taxon>Pseudomonadota</taxon>
        <taxon>Alphaproteobacteria</taxon>
        <taxon>Sphingomonadales</taxon>
        <taxon>Sphingomonadaceae</taxon>
        <taxon>Novosphingobium</taxon>
    </lineage>
</organism>
<dbReference type="GO" id="GO:0035438">
    <property type="term" value="F:cyclic-di-GMP binding"/>
    <property type="evidence" value="ECO:0007669"/>
    <property type="project" value="InterPro"/>
</dbReference>
<sequence>MQVRDDCGRINPRHVVLLEARCRKSSWHVFGVELSDISQGGCCIVGSTENFEPNQRVALRIANLKAIEAEVRWSQEDRVGLEFLTPLGKEQIDGIASLYGIPVMRRAMPGIGGPG</sequence>
<evidence type="ECO:0000313" key="2">
    <source>
        <dbReference type="EMBL" id="PZQ53937.1"/>
    </source>
</evidence>
<evidence type="ECO:0000259" key="1">
    <source>
        <dbReference type="Pfam" id="PF07238"/>
    </source>
</evidence>
<dbReference type="Pfam" id="PF07238">
    <property type="entry name" value="PilZ"/>
    <property type="match status" value="1"/>
</dbReference>
<gene>
    <name evidence="2" type="ORF">DI555_14515</name>
</gene>
<protein>
    <submittedName>
        <fullName evidence="2">PilZ domain-containing protein</fullName>
    </submittedName>
</protein>
<dbReference type="EMBL" id="QFPX01000011">
    <property type="protein sequence ID" value="PZQ53937.1"/>
    <property type="molecule type" value="Genomic_DNA"/>
</dbReference>